<dbReference type="InterPro" id="IPR006260">
    <property type="entry name" value="TonB/TolA_C"/>
</dbReference>
<comment type="subcellular location">
    <subcellularLocation>
        <location evidence="1">Cell inner membrane</location>
        <topology evidence="1">Single-pass membrane protein</topology>
        <orientation evidence="1">Periplasmic side</orientation>
    </subcellularLocation>
</comment>
<keyword evidence="13" id="KW-1185">Reference proteome</keyword>
<evidence type="ECO:0000256" key="5">
    <source>
        <dbReference type="ARBA" id="ARBA00022519"/>
    </source>
</evidence>
<feature type="compositionally biased region" description="Low complexity" evidence="10">
    <location>
        <begin position="1"/>
        <end position="14"/>
    </location>
</feature>
<evidence type="ECO:0000256" key="9">
    <source>
        <dbReference type="ARBA" id="ARBA00023136"/>
    </source>
</evidence>
<evidence type="ECO:0000256" key="6">
    <source>
        <dbReference type="ARBA" id="ARBA00022692"/>
    </source>
</evidence>
<keyword evidence="8" id="KW-1133">Transmembrane helix</keyword>
<feature type="domain" description="TonB C-terminal" evidence="11">
    <location>
        <begin position="17"/>
        <end position="112"/>
    </location>
</feature>
<feature type="region of interest" description="Disordered" evidence="10">
    <location>
        <begin position="1"/>
        <end position="33"/>
    </location>
</feature>
<reference evidence="12 13" key="2">
    <citation type="submission" date="2023-12" db="EMBL/GenBank/DDBJ databases">
        <title>Description of an unclassified Opitutus bacterium of Verrucomicrobiota.</title>
        <authorList>
            <person name="Zhang D.-F."/>
        </authorList>
    </citation>
    <scope>NUCLEOTIDE SEQUENCE [LARGE SCALE GENOMIC DNA]</scope>
    <source>
        <strain evidence="12 13">WL0086</strain>
    </source>
</reference>
<keyword evidence="6" id="KW-0812">Transmembrane</keyword>
<dbReference type="InterPro" id="IPR051045">
    <property type="entry name" value="TonB-dependent_transducer"/>
</dbReference>
<evidence type="ECO:0000256" key="1">
    <source>
        <dbReference type="ARBA" id="ARBA00004383"/>
    </source>
</evidence>
<evidence type="ECO:0000256" key="7">
    <source>
        <dbReference type="ARBA" id="ARBA00022927"/>
    </source>
</evidence>
<evidence type="ECO:0000313" key="13">
    <source>
        <dbReference type="Proteomes" id="UP000738431"/>
    </source>
</evidence>
<dbReference type="SUPFAM" id="SSF74653">
    <property type="entry name" value="TolA/TonB C-terminal domain"/>
    <property type="match status" value="2"/>
</dbReference>
<sequence>MLALGLASAEASAADRGNSEPPRLTRPVEPQYPPELRDAGVEGQVDVHFLVDRYGVAKNPEISYATHKEFGEAVKAVLPRWRFAPARRNGTPVDQQVRMPVMFVVKQADPLSKWAGRNVFKKMEANPPVNADDLGVWPEPSDWIEPYYPPQLTGTGKRGEVVVSFVIDEHGDVVNPEIVVGDDPYFIASALAATVSLDFSPHLDPETGEAIPVEMAVSYHFDEKKQQQWEQAVNTPKN</sequence>
<accession>A0ABZ1CFQ6</accession>
<proteinExistence type="inferred from homology"/>
<evidence type="ECO:0000259" key="11">
    <source>
        <dbReference type="PROSITE" id="PS52015"/>
    </source>
</evidence>
<dbReference type="NCBIfam" id="TIGR01352">
    <property type="entry name" value="tonB_Cterm"/>
    <property type="match status" value="2"/>
</dbReference>
<evidence type="ECO:0000256" key="10">
    <source>
        <dbReference type="SAM" id="MobiDB-lite"/>
    </source>
</evidence>
<evidence type="ECO:0000256" key="3">
    <source>
        <dbReference type="ARBA" id="ARBA00022448"/>
    </source>
</evidence>
<evidence type="ECO:0000256" key="8">
    <source>
        <dbReference type="ARBA" id="ARBA00022989"/>
    </source>
</evidence>
<comment type="similarity">
    <text evidence="2">Belongs to the TonB family.</text>
</comment>
<protein>
    <submittedName>
        <fullName evidence="12">TonB family protein</fullName>
    </submittedName>
</protein>
<organism evidence="12 13">
    <name type="scientific">Actomonas aquatica</name>
    <dbReference type="NCBI Taxonomy" id="2866162"/>
    <lineage>
        <taxon>Bacteria</taxon>
        <taxon>Pseudomonadati</taxon>
        <taxon>Verrucomicrobiota</taxon>
        <taxon>Opitutia</taxon>
        <taxon>Opitutales</taxon>
        <taxon>Opitutaceae</taxon>
        <taxon>Actomonas</taxon>
    </lineage>
</organism>
<keyword evidence="7" id="KW-0653">Protein transport</keyword>
<evidence type="ECO:0000256" key="2">
    <source>
        <dbReference type="ARBA" id="ARBA00006555"/>
    </source>
</evidence>
<keyword evidence="4" id="KW-1003">Cell membrane</keyword>
<keyword evidence="3" id="KW-0813">Transport</keyword>
<dbReference type="EMBL" id="CP139781">
    <property type="protein sequence ID" value="WRQ90127.1"/>
    <property type="molecule type" value="Genomic_DNA"/>
</dbReference>
<gene>
    <name evidence="12" type="ORF">K1X11_017970</name>
</gene>
<keyword evidence="5" id="KW-0997">Cell inner membrane</keyword>
<name>A0ABZ1CFQ6_9BACT</name>
<evidence type="ECO:0000256" key="4">
    <source>
        <dbReference type="ARBA" id="ARBA00022475"/>
    </source>
</evidence>
<dbReference type="Proteomes" id="UP000738431">
    <property type="component" value="Chromosome"/>
</dbReference>
<dbReference type="Pfam" id="PF03544">
    <property type="entry name" value="TonB_C"/>
    <property type="match status" value="2"/>
</dbReference>
<evidence type="ECO:0000313" key="12">
    <source>
        <dbReference type="EMBL" id="WRQ90127.1"/>
    </source>
</evidence>
<dbReference type="InterPro" id="IPR037682">
    <property type="entry name" value="TonB_C"/>
</dbReference>
<dbReference type="PANTHER" id="PTHR33446">
    <property type="entry name" value="PROTEIN TONB-RELATED"/>
    <property type="match status" value="1"/>
</dbReference>
<dbReference type="Gene3D" id="3.30.1150.10">
    <property type="match status" value="2"/>
</dbReference>
<dbReference type="RefSeq" id="WP_324726170.1">
    <property type="nucleotide sequence ID" value="NZ_CP139781.1"/>
</dbReference>
<keyword evidence="9" id="KW-0472">Membrane</keyword>
<reference evidence="12 13" key="1">
    <citation type="submission" date="2021-08" db="EMBL/GenBank/DDBJ databases">
        <authorList>
            <person name="Zhang D."/>
            <person name="Zhang A."/>
            <person name="Wang L."/>
        </authorList>
    </citation>
    <scope>NUCLEOTIDE SEQUENCE [LARGE SCALE GENOMIC DNA]</scope>
    <source>
        <strain evidence="12 13">WL0086</strain>
    </source>
</reference>
<dbReference type="PROSITE" id="PS52015">
    <property type="entry name" value="TONB_CTD"/>
    <property type="match status" value="1"/>
</dbReference>